<dbReference type="RefSeq" id="WP_235058541.1">
    <property type="nucleotide sequence ID" value="NZ_JAKFHA010000059.1"/>
</dbReference>
<dbReference type="GO" id="GO:0003700">
    <property type="term" value="F:DNA-binding transcription factor activity"/>
    <property type="evidence" value="ECO:0007669"/>
    <property type="project" value="TreeGrafter"/>
</dbReference>
<evidence type="ECO:0000313" key="7">
    <source>
        <dbReference type="Proteomes" id="UP001165378"/>
    </source>
</evidence>
<comment type="caution">
    <text evidence="6">The sequence shown here is derived from an EMBL/GenBank/DDBJ whole genome shotgun (WGS) entry which is preliminary data.</text>
</comment>
<dbReference type="Gene3D" id="1.10.357.10">
    <property type="entry name" value="Tetracycline Repressor, domain 2"/>
    <property type="match status" value="1"/>
</dbReference>
<dbReference type="AlphaFoldDB" id="A0AA41U586"/>
<keyword evidence="2 4" id="KW-0238">DNA-binding</keyword>
<dbReference type="InterPro" id="IPR036271">
    <property type="entry name" value="Tet_transcr_reg_TetR-rel_C_sf"/>
</dbReference>
<feature type="DNA-binding region" description="H-T-H motif" evidence="4">
    <location>
        <begin position="42"/>
        <end position="61"/>
    </location>
</feature>
<organism evidence="6 7">
    <name type="scientific">Yinghuangia soli</name>
    <dbReference type="NCBI Taxonomy" id="2908204"/>
    <lineage>
        <taxon>Bacteria</taxon>
        <taxon>Bacillati</taxon>
        <taxon>Actinomycetota</taxon>
        <taxon>Actinomycetes</taxon>
        <taxon>Kitasatosporales</taxon>
        <taxon>Streptomycetaceae</taxon>
        <taxon>Yinghuangia</taxon>
    </lineage>
</organism>
<proteinExistence type="predicted"/>
<keyword evidence="3" id="KW-0804">Transcription</keyword>
<dbReference type="Gene3D" id="1.10.10.60">
    <property type="entry name" value="Homeodomain-like"/>
    <property type="match status" value="1"/>
</dbReference>
<evidence type="ECO:0000313" key="6">
    <source>
        <dbReference type="EMBL" id="MCF2533776.1"/>
    </source>
</evidence>
<reference evidence="6" key="1">
    <citation type="submission" date="2022-01" db="EMBL/GenBank/DDBJ databases">
        <title>Genome-Based Taxonomic Classification of the Phylum Actinobacteria.</title>
        <authorList>
            <person name="Gao Y."/>
        </authorList>
    </citation>
    <scope>NUCLEOTIDE SEQUENCE</scope>
    <source>
        <strain evidence="6">KLBMP 8922</strain>
    </source>
</reference>
<dbReference type="Proteomes" id="UP001165378">
    <property type="component" value="Unassembled WGS sequence"/>
</dbReference>
<dbReference type="InterPro" id="IPR009057">
    <property type="entry name" value="Homeodomain-like_sf"/>
</dbReference>
<dbReference type="SUPFAM" id="SSF46689">
    <property type="entry name" value="Homeodomain-like"/>
    <property type="match status" value="1"/>
</dbReference>
<sequence length="208" mass="22141">MSSMRSRTLDGMAKTAPFTLDAAEIVDAAAGLLYEQGLAGVTMRSVAARLGVSSMPIYNRFANKNALLDALAEHVFSDVAPTPQAGEAWPRYAARWARSLRAKLRTLPDGAPGLLTLSGSREGFTAASRPLMAALQAGGLTVTDGVRICRMLTWTTIAITLMGCRNESDDELHPHANHITADEADELFDLQLRLLLQGLAGEHPAAAG</sequence>
<evidence type="ECO:0000256" key="4">
    <source>
        <dbReference type="PROSITE-ProRule" id="PRU00335"/>
    </source>
</evidence>
<dbReference type="InterPro" id="IPR050109">
    <property type="entry name" value="HTH-type_TetR-like_transc_reg"/>
</dbReference>
<evidence type="ECO:0000256" key="1">
    <source>
        <dbReference type="ARBA" id="ARBA00023015"/>
    </source>
</evidence>
<name>A0AA41U586_9ACTN</name>
<dbReference type="GO" id="GO:0000976">
    <property type="term" value="F:transcription cis-regulatory region binding"/>
    <property type="evidence" value="ECO:0007669"/>
    <property type="project" value="TreeGrafter"/>
</dbReference>
<keyword evidence="1" id="KW-0805">Transcription regulation</keyword>
<dbReference type="PROSITE" id="PS50977">
    <property type="entry name" value="HTH_TETR_2"/>
    <property type="match status" value="1"/>
</dbReference>
<dbReference type="SUPFAM" id="SSF48498">
    <property type="entry name" value="Tetracyclin repressor-like, C-terminal domain"/>
    <property type="match status" value="1"/>
</dbReference>
<feature type="domain" description="HTH tetR-type" evidence="5">
    <location>
        <begin position="19"/>
        <end position="79"/>
    </location>
</feature>
<dbReference type="InterPro" id="IPR001647">
    <property type="entry name" value="HTH_TetR"/>
</dbReference>
<accession>A0AA41U586</accession>
<protein>
    <submittedName>
        <fullName evidence="6">TetR family transcriptional regulator</fullName>
    </submittedName>
</protein>
<gene>
    <name evidence="6" type="ORF">LZ495_42070</name>
</gene>
<dbReference type="PANTHER" id="PTHR30055">
    <property type="entry name" value="HTH-TYPE TRANSCRIPTIONAL REGULATOR RUTR"/>
    <property type="match status" value="1"/>
</dbReference>
<dbReference type="PRINTS" id="PR00455">
    <property type="entry name" value="HTHTETR"/>
</dbReference>
<dbReference type="EMBL" id="JAKFHA010000059">
    <property type="protein sequence ID" value="MCF2533776.1"/>
    <property type="molecule type" value="Genomic_DNA"/>
</dbReference>
<dbReference type="Pfam" id="PF00440">
    <property type="entry name" value="TetR_N"/>
    <property type="match status" value="1"/>
</dbReference>
<keyword evidence="7" id="KW-1185">Reference proteome</keyword>
<evidence type="ECO:0000256" key="3">
    <source>
        <dbReference type="ARBA" id="ARBA00023163"/>
    </source>
</evidence>
<evidence type="ECO:0000259" key="5">
    <source>
        <dbReference type="PROSITE" id="PS50977"/>
    </source>
</evidence>
<dbReference type="PANTHER" id="PTHR30055:SF234">
    <property type="entry name" value="HTH-TYPE TRANSCRIPTIONAL REGULATOR BETI"/>
    <property type="match status" value="1"/>
</dbReference>
<evidence type="ECO:0000256" key="2">
    <source>
        <dbReference type="ARBA" id="ARBA00023125"/>
    </source>
</evidence>